<evidence type="ECO:0000313" key="2">
    <source>
        <dbReference type="EMBL" id="OWM88212.1"/>
    </source>
</evidence>
<dbReference type="Proteomes" id="UP000197138">
    <property type="component" value="Unassembled WGS sequence"/>
</dbReference>
<evidence type="ECO:0000313" key="3">
    <source>
        <dbReference type="Proteomes" id="UP000197138"/>
    </source>
</evidence>
<dbReference type="AlphaFoldDB" id="A0A218XVA6"/>
<protein>
    <submittedName>
        <fullName evidence="2">Uncharacterized protein</fullName>
    </submittedName>
</protein>
<comment type="caution">
    <text evidence="2">The sequence shown here is derived from an EMBL/GenBank/DDBJ whole genome shotgun (WGS) entry which is preliminary data.</text>
</comment>
<reference evidence="3" key="1">
    <citation type="journal article" date="2017" name="Plant J.">
        <title>The pomegranate (Punica granatum L.) genome and the genomics of punicalagin biosynthesis.</title>
        <authorList>
            <person name="Qin G."/>
            <person name="Xu C."/>
            <person name="Ming R."/>
            <person name="Tang H."/>
            <person name="Guyot R."/>
            <person name="Kramer E.M."/>
            <person name="Hu Y."/>
            <person name="Yi X."/>
            <person name="Qi Y."/>
            <person name="Xu X."/>
            <person name="Gao Z."/>
            <person name="Pan H."/>
            <person name="Jian J."/>
            <person name="Tian Y."/>
            <person name="Yue Z."/>
            <person name="Xu Y."/>
        </authorList>
    </citation>
    <scope>NUCLEOTIDE SEQUENCE [LARGE SCALE GENOMIC DNA]</scope>
    <source>
        <strain evidence="3">cv. Dabenzi</strain>
    </source>
</reference>
<dbReference type="EMBL" id="MTKT01000797">
    <property type="protein sequence ID" value="OWM88212.1"/>
    <property type="molecule type" value="Genomic_DNA"/>
</dbReference>
<feature type="region of interest" description="Disordered" evidence="1">
    <location>
        <begin position="1"/>
        <end position="33"/>
    </location>
</feature>
<feature type="compositionally biased region" description="Polar residues" evidence="1">
    <location>
        <begin position="24"/>
        <end position="33"/>
    </location>
</feature>
<gene>
    <name evidence="2" type="ORF">CDL15_Pgr003624</name>
</gene>
<sequence>MLAQEPRVPTYIRGDNPEAREHPSGTSEWQNHESSGLLLCHLMRQLPGAAVTASTLTTIAAS</sequence>
<organism evidence="2 3">
    <name type="scientific">Punica granatum</name>
    <name type="common">Pomegranate</name>
    <dbReference type="NCBI Taxonomy" id="22663"/>
    <lineage>
        <taxon>Eukaryota</taxon>
        <taxon>Viridiplantae</taxon>
        <taxon>Streptophyta</taxon>
        <taxon>Embryophyta</taxon>
        <taxon>Tracheophyta</taxon>
        <taxon>Spermatophyta</taxon>
        <taxon>Magnoliopsida</taxon>
        <taxon>eudicotyledons</taxon>
        <taxon>Gunneridae</taxon>
        <taxon>Pentapetalae</taxon>
        <taxon>rosids</taxon>
        <taxon>malvids</taxon>
        <taxon>Myrtales</taxon>
        <taxon>Lythraceae</taxon>
        <taxon>Punica</taxon>
    </lineage>
</organism>
<evidence type="ECO:0000256" key="1">
    <source>
        <dbReference type="SAM" id="MobiDB-lite"/>
    </source>
</evidence>
<proteinExistence type="predicted"/>
<accession>A0A218XVA6</accession>
<name>A0A218XVA6_PUNGR</name>